<keyword evidence="4" id="KW-1185">Reference proteome</keyword>
<dbReference type="STRING" id="4829.A0A163JR47"/>
<dbReference type="Pfam" id="PF13649">
    <property type="entry name" value="Methyltransf_25"/>
    <property type="match status" value="1"/>
</dbReference>
<dbReference type="Gene3D" id="3.40.50.150">
    <property type="entry name" value="Vaccinia Virus protein VP39"/>
    <property type="match status" value="1"/>
</dbReference>
<dbReference type="AlphaFoldDB" id="A0A163JR47"/>
<dbReference type="InterPro" id="IPR029063">
    <property type="entry name" value="SAM-dependent_MTases_sf"/>
</dbReference>
<reference evidence="3" key="1">
    <citation type="submission" date="2016-04" db="EMBL/GenBank/DDBJ databases">
        <authorList>
            <person name="Evans L.H."/>
            <person name="Alamgir A."/>
            <person name="Owens N."/>
            <person name="Weber N.D."/>
            <person name="Virtaneva K."/>
            <person name="Barbian K."/>
            <person name="Babar A."/>
            <person name="Rosenke K."/>
        </authorList>
    </citation>
    <scope>NUCLEOTIDE SEQUENCE [LARGE SCALE GENOMIC DNA]</scope>
    <source>
        <strain evidence="3">CBS 101.48</strain>
    </source>
</reference>
<evidence type="ECO:0000313" key="4">
    <source>
        <dbReference type="Proteomes" id="UP000078561"/>
    </source>
</evidence>
<dbReference type="PANTHER" id="PTHR43591">
    <property type="entry name" value="METHYLTRANSFERASE"/>
    <property type="match status" value="1"/>
</dbReference>
<evidence type="ECO:0000313" key="3">
    <source>
        <dbReference type="EMBL" id="SAM04356.1"/>
    </source>
</evidence>
<dbReference type="InterPro" id="IPR041698">
    <property type="entry name" value="Methyltransf_25"/>
</dbReference>
<gene>
    <name evidence="3" type="primary">ABSGL_10217.1 scaffold 11814</name>
</gene>
<proteinExistence type="predicted"/>
<sequence>MGQQTSKKILKRRKQSSCHSPTNTPSPAVTSLSSTKASMFRYKEGRRYHEDASIPYVLPNDDEEIDRVHQQHWLFRYLFQSNFEVPLRDQLEKGIKVLDTGCGPGTWLFEMAEDFPHSQFHGLDITPVFPEGIKPPNVSFALGNLAERLPYPDNHFHYIHQRLLIFGLTLPQWDLAMQELLRVLKPGGWIEFVEVDQEAHNMGPLLKIITDAMTHMLVSRNMVPDISVRIETYFEKYNLVNIKSTLKEFPMRHGGKLGDLFWDDFQQVSRAVKPIVSQTHPEWASPECYQQYLNQCADECAANQTTLMARSIIAQKPLQ</sequence>
<protein>
    <recommendedName>
        <fullName evidence="2">Methyltransferase domain-containing protein</fullName>
    </recommendedName>
</protein>
<dbReference type="OrthoDB" id="2013972at2759"/>
<accession>A0A163JR47</accession>
<feature type="compositionally biased region" description="Polar residues" evidence="1">
    <location>
        <begin position="17"/>
        <end position="32"/>
    </location>
</feature>
<name>A0A163JR47_ABSGL</name>
<evidence type="ECO:0000256" key="1">
    <source>
        <dbReference type="SAM" id="MobiDB-lite"/>
    </source>
</evidence>
<organism evidence="3">
    <name type="scientific">Absidia glauca</name>
    <name type="common">Pin mould</name>
    <dbReference type="NCBI Taxonomy" id="4829"/>
    <lineage>
        <taxon>Eukaryota</taxon>
        <taxon>Fungi</taxon>
        <taxon>Fungi incertae sedis</taxon>
        <taxon>Mucoromycota</taxon>
        <taxon>Mucoromycotina</taxon>
        <taxon>Mucoromycetes</taxon>
        <taxon>Mucorales</taxon>
        <taxon>Cunninghamellaceae</taxon>
        <taxon>Absidia</taxon>
    </lineage>
</organism>
<feature type="domain" description="Methyltransferase" evidence="2">
    <location>
        <begin position="97"/>
        <end position="188"/>
    </location>
</feature>
<evidence type="ECO:0000259" key="2">
    <source>
        <dbReference type="Pfam" id="PF13649"/>
    </source>
</evidence>
<feature type="region of interest" description="Disordered" evidence="1">
    <location>
        <begin position="1"/>
        <end position="32"/>
    </location>
</feature>
<dbReference type="CDD" id="cd02440">
    <property type="entry name" value="AdoMet_MTases"/>
    <property type="match status" value="1"/>
</dbReference>
<dbReference type="OMA" id="FEMGEAW"/>
<dbReference type="EMBL" id="LT554361">
    <property type="protein sequence ID" value="SAM04356.1"/>
    <property type="molecule type" value="Genomic_DNA"/>
</dbReference>
<dbReference type="SUPFAM" id="SSF53335">
    <property type="entry name" value="S-adenosyl-L-methionine-dependent methyltransferases"/>
    <property type="match status" value="1"/>
</dbReference>
<dbReference type="InParanoid" id="A0A163JR47"/>
<dbReference type="Proteomes" id="UP000078561">
    <property type="component" value="Unassembled WGS sequence"/>
</dbReference>